<organism evidence="2 3">
    <name type="scientific">Nonomuraea solani</name>
    <dbReference type="NCBI Taxonomy" id="1144553"/>
    <lineage>
        <taxon>Bacteria</taxon>
        <taxon>Bacillati</taxon>
        <taxon>Actinomycetota</taxon>
        <taxon>Actinomycetes</taxon>
        <taxon>Streptosporangiales</taxon>
        <taxon>Streptosporangiaceae</taxon>
        <taxon>Nonomuraea</taxon>
    </lineage>
</organism>
<keyword evidence="3" id="KW-1185">Reference proteome</keyword>
<dbReference type="OrthoDB" id="9806005at2"/>
<reference evidence="2 3" key="1">
    <citation type="submission" date="2016-10" db="EMBL/GenBank/DDBJ databases">
        <authorList>
            <person name="de Groot N.N."/>
        </authorList>
    </citation>
    <scope>NUCLEOTIDE SEQUENCE [LARGE SCALE GENOMIC DNA]</scope>
    <source>
        <strain evidence="2 3">CGMCC 4.7037</strain>
    </source>
</reference>
<evidence type="ECO:0000313" key="3">
    <source>
        <dbReference type="Proteomes" id="UP000236732"/>
    </source>
</evidence>
<gene>
    <name evidence="2" type="ORF">SAMN05444920_114234</name>
</gene>
<dbReference type="PANTHER" id="PTHR41368:SF1">
    <property type="entry name" value="PROTEIN YGHO"/>
    <property type="match status" value="1"/>
</dbReference>
<dbReference type="SUPFAM" id="SSF55729">
    <property type="entry name" value="Acyl-CoA N-acyltransferases (Nat)"/>
    <property type="match status" value="1"/>
</dbReference>
<dbReference type="InterPro" id="IPR039968">
    <property type="entry name" value="BcerS-like"/>
</dbReference>
<dbReference type="Proteomes" id="UP000236732">
    <property type="component" value="Unassembled WGS sequence"/>
</dbReference>
<evidence type="ECO:0000256" key="1">
    <source>
        <dbReference type="SAM" id="MobiDB-lite"/>
    </source>
</evidence>
<dbReference type="EMBL" id="FNVT01000014">
    <property type="protein sequence ID" value="SEG99958.1"/>
    <property type="molecule type" value="Genomic_DNA"/>
</dbReference>
<dbReference type="RefSeq" id="WP_160150543.1">
    <property type="nucleotide sequence ID" value="NZ_FNVT01000014.1"/>
</dbReference>
<dbReference type="InterPro" id="IPR016181">
    <property type="entry name" value="Acyl_CoA_acyltransferase"/>
</dbReference>
<feature type="region of interest" description="Disordered" evidence="1">
    <location>
        <begin position="1"/>
        <end position="21"/>
    </location>
</feature>
<evidence type="ECO:0008006" key="4">
    <source>
        <dbReference type="Google" id="ProtNLM"/>
    </source>
</evidence>
<dbReference type="PANTHER" id="PTHR41368">
    <property type="entry name" value="PROTEIN YGHO"/>
    <property type="match status" value="1"/>
</dbReference>
<sequence length="387" mass="42968">MNEEDVFQQPRACGKNPPAEPVRTRRGLKDFIELPYALHGHDPCFVPPLRGDCRRLLDRRRNPFFGYGDAELFTVHRDGRVAGRVAAVHNPRHNAARQANDGFFGQFTCADDPDAARALFDAAAGWLRARGLATMLGPVNFTTNDECGVLVDGFDTPPAVLMPYNPAYYPPLLEACGLTKTKDLWTWELARPPMERMRRITLRAERLHRLTVRPLEIRDFAAEIMRVKHVFDSAWQHNWGFTPMTDAEFTALGRRLRSIADPGLVQLAEVAGEPVAVGLALPDLNQALPAARGRLSHFGLPIGAVRLMLAARRIDRVRAVLFGVVPHMRGRGIEAAVYARTVEAIYAGGYGGAEVGWTLEDNQAINSYLTTTGCTRAKTYRIYGLAL</sequence>
<evidence type="ECO:0000313" key="2">
    <source>
        <dbReference type="EMBL" id="SEG99958.1"/>
    </source>
</evidence>
<name>A0A1H6EQ10_9ACTN</name>
<proteinExistence type="predicted"/>
<protein>
    <recommendedName>
        <fullName evidence="4">N-acetyltransferase domain-containing protein</fullName>
    </recommendedName>
</protein>
<dbReference type="AlphaFoldDB" id="A0A1H6EQ10"/>
<accession>A0A1H6EQ10</accession>
<dbReference type="Gene3D" id="3.40.630.30">
    <property type="match status" value="1"/>
</dbReference>